<evidence type="ECO:0000256" key="11">
    <source>
        <dbReference type="ARBA" id="ARBA00022881"/>
    </source>
</evidence>
<comment type="subunit">
    <text evidence="17">Forms a heterotetramer with UvrB during the search for lesions.</text>
</comment>
<dbReference type="KEGG" id="lck:HN018_10250"/>
<dbReference type="PROSITE" id="PS50893">
    <property type="entry name" value="ABC_TRANSPORTER_2"/>
    <property type="match status" value="1"/>
</dbReference>
<evidence type="ECO:0000256" key="2">
    <source>
        <dbReference type="ARBA" id="ARBA00022490"/>
    </source>
</evidence>
<keyword evidence="5 17" id="KW-0547">Nucleotide-binding</keyword>
<evidence type="ECO:0000256" key="18">
    <source>
        <dbReference type="SAM" id="MobiDB-lite"/>
    </source>
</evidence>
<keyword evidence="11 17" id="KW-0267">Excision nuclease</keyword>
<dbReference type="AlphaFoldDB" id="A0A6M8HPZ9"/>
<comment type="subcellular location">
    <subcellularLocation>
        <location evidence="1 17">Cytoplasm</location>
    </subcellularLocation>
</comment>
<evidence type="ECO:0000256" key="9">
    <source>
        <dbReference type="ARBA" id="ARBA00022833"/>
    </source>
</evidence>
<dbReference type="GO" id="GO:0005524">
    <property type="term" value="F:ATP binding"/>
    <property type="evidence" value="ECO:0007669"/>
    <property type="project" value="UniProtKB-UniRule"/>
</dbReference>
<dbReference type="EMBL" id="CP053708">
    <property type="protein sequence ID" value="QKE90367.1"/>
    <property type="molecule type" value="Genomic_DNA"/>
</dbReference>
<dbReference type="NCBIfam" id="NF001503">
    <property type="entry name" value="PRK00349.1"/>
    <property type="match status" value="1"/>
</dbReference>
<evidence type="ECO:0000256" key="15">
    <source>
        <dbReference type="ARBA" id="ARBA00039316"/>
    </source>
</evidence>
<comment type="caution">
    <text evidence="17">Lacks conserved residue(s) required for the propagation of feature annotation.</text>
</comment>
<dbReference type="GO" id="GO:0016887">
    <property type="term" value="F:ATP hydrolysis activity"/>
    <property type="evidence" value="ECO:0007669"/>
    <property type="project" value="InterPro"/>
</dbReference>
<evidence type="ECO:0000256" key="7">
    <source>
        <dbReference type="ARBA" id="ARBA00022769"/>
    </source>
</evidence>
<keyword evidence="2 17" id="KW-0963">Cytoplasm</keyword>
<feature type="compositionally biased region" description="Polar residues" evidence="18">
    <location>
        <begin position="1"/>
        <end position="10"/>
    </location>
</feature>
<feature type="binding site" evidence="17">
    <location>
        <begin position="49"/>
        <end position="56"/>
    </location>
    <ligand>
        <name>ATP</name>
        <dbReference type="ChEBI" id="CHEBI:30616"/>
    </ligand>
</feature>
<evidence type="ECO:0000259" key="19">
    <source>
        <dbReference type="PROSITE" id="PS50893"/>
    </source>
</evidence>
<dbReference type="InterPro" id="IPR003439">
    <property type="entry name" value="ABC_transporter-like_ATP-bd"/>
</dbReference>
<accession>A0A6M8HPZ9</accession>
<comment type="similarity">
    <text evidence="14 17">Belongs to the ABC transporter superfamily. UvrA family.</text>
</comment>
<evidence type="ECO:0000256" key="12">
    <source>
        <dbReference type="ARBA" id="ARBA00023125"/>
    </source>
</evidence>
<proteinExistence type="inferred from homology"/>
<evidence type="ECO:0000256" key="3">
    <source>
        <dbReference type="ARBA" id="ARBA00022723"/>
    </source>
</evidence>
<feature type="zinc finger region" description="C4-type" evidence="17">
    <location>
        <begin position="764"/>
        <end position="790"/>
    </location>
</feature>
<keyword evidence="17" id="KW-0742">SOS response</keyword>
<evidence type="ECO:0000256" key="16">
    <source>
        <dbReference type="ARBA" id="ARBA00042156"/>
    </source>
</evidence>
<dbReference type="GO" id="GO:0003677">
    <property type="term" value="F:DNA binding"/>
    <property type="evidence" value="ECO:0007669"/>
    <property type="project" value="UniProtKB-UniRule"/>
</dbReference>
<dbReference type="GO" id="GO:0009380">
    <property type="term" value="C:excinuclease repair complex"/>
    <property type="evidence" value="ECO:0007669"/>
    <property type="project" value="InterPro"/>
</dbReference>
<dbReference type="NCBIfam" id="TIGR00630">
    <property type="entry name" value="uvra"/>
    <property type="match status" value="1"/>
</dbReference>
<keyword evidence="21" id="KW-1185">Reference proteome</keyword>
<dbReference type="GO" id="GO:0005737">
    <property type="term" value="C:cytoplasm"/>
    <property type="evidence" value="ECO:0007669"/>
    <property type="project" value="UniProtKB-SubCell"/>
</dbReference>
<organism evidence="20 21">
    <name type="scientific">Lichenicola cladoniae</name>
    <dbReference type="NCBI Taxonomy" id="1484109"/>
    <lineage>
        <taxon>Bacteria</taxon>
        <taxon>Pseudomonadati</taxon>
        <taxon>Pseudomonadota</taxon>
        <taxon>Alphaproteobacteria</taxon>
        <taxon>Acetobacterales</taxon>
        <taxon>Acetobacteraceae</taxon>
        <taxon>Lichenicola</taxon>
    </lineage>
</organism>
<evidence type="ECO:0000256" key="5">
    <source>
        <dbReference type="ARBA" id="ARBA00022741"/>
    </source>
</evidence>
<gene>
    <name evidence="17 20" type="primary">uvrA</name>
    <name evidence="20" type="ORF">HN018_10250</name>
</gene>
<evidence type="ECO:0000256" key="10">
    <source>
        <dbReference type="ARBA" id="ARBA00022840"/>
    </source>
</evidence>
<dbReference type="GO" id="GO:0009381">
    <property type="term" value="F:excinuclease ABC activity"/>
    <property type="evidence" value="ECO:0007669"/>
    <property type="project" value="UniProtKB-UniRule"/>
</dbReference>
<dbReference type="InterPro" id="IPR041102">
    <property type="entry name" value="UvrA_inter"/>
</dbReference>
<dbReference type="CDD" id="cd03270">
    <property type="entry name" value="ABC_UvrA_I"/>
    <property type="match status" value="1"/>
</dbReference>
<dbReference type="Gene3D" id="1.10.8.280">
    <property type="entry name" value="ABC transporter ATPase domain-like"/>
    <property type="match status" value="1"/>
</dbReference>
<evidence type="ECO:0000256" key="13">
    <source>
        <dbReference type="ARBA" id="ARBA00023204"/>
    </source>
</evidence>
<dbReference type="Pfam" id="PF17760">
    <property type="entry name" value="UvrA_inter"/>
    <property type="match status" value="1"/>
</dbReference>
<dbReference type="CDD" id="cd03271">
    <property type="entry name" value="ABC_UvrA_II"/>
    <property type="match status" value="1"/>
</dbReference>
<keyword evidence="9 17" id="KW-0862">Zinc</keyword>
<dbReference type="Gene3D" id="3.40.50.300">
    <property type="entry name" value="P-loop containing nucleotide triphosphate hydrolases"/>
    <property type="match status" value="2"/>
</dbReference>
<dbReference type="RefSeq" id="WP_171833951.1">
    <property type="nucleotide sequence ID" value="NZ_CP053708.1"/>
</dbReference>
<dbReference type="GO" id="GO:0009432">
    <property type="term" value="P:SOS response"/>
    <property type="evidence" value="ECO:0007669"/>
    <property type="project" value="UniProtKB-UniRule"/>
</dbReference>
<feature type="binding site" evidence="17">
    <location>
        <begin position="665"/>
        <end position="672"/>
    </location>
    <ligand>
        <name>ATP</name>
        <dbReference type="ChEBI" id="CHEBI:30616"/>
    </ligand>
</feature>
<dbReference type="PROSITE" id="PS00211">
    <property type="entry name" value="ABC_TRANSPORTER_1"/>
    <property type="match status" value="2"/>
</dbReference>
<dbReference type="InterPro" id="IPR027417">
    <property type="entry name" value="P-loop_NTPase"/>
</dbReference>
<keyword evidence="12 17" id="KW-0238">DNA-binding</keyword>
<keyword evidence="20" id="KW-0378">Hydrolase</keyword>
<keyword evidence="10 17" id="KW-0067">ATP-binding</keyword>
<evidence type="ECO:0000313" key="21">
    <source>
        <dbReference type="Proteomes" id="UP000500767"/>
    </source>
</evidence>
<dbReference type="SUPFAM" id="SSF52540">
    <property type="entry name" value="P-loop containing nucleoside triphosphate hydrolases"/>
    <property type="match status" value="2"/>
</dbReference>
<name>A0A6M8HPZ9_9PROT</name>
<dbReference type="PANTHER" id="PTHR43152">
    <property type="entry name" value="UVRABC SYSTEM PROTEIN A"/>
    <property type="match status" value="1"/>
</dbReference>
<dbReference type="Gene3D" id="3.30.1490.20">
    <property type="entry name" value="ATP-grasp fold, A domain"/>
    <property type="match status" value="1"/>
</dbReference>
<dbReference type="InterPro" id="IPR013815">
    <property type="entry name" value="ATP_grasp_subdomain_1"/>
</dbReference>
<keyword evidence="4 17" id="KW-0677">Repeat</keyword>
<evidence type="ECO:0000313" key="20">
    <source>
        <dbReference type="EMBL" id="QKE90367.1"/>
    </source>
</evidence>
<comment type="function">
    <text evidence="17">The UvrABC repair system catalyzes the recognition and processing of DNA lesions. UvrA is an ATPase and a DNA-binding protein. A damage recognition complex composed of 2 UvrA and 2 UvrB subunits scans DNA for abnormalities. When the presence of a lesion has been verified by UvrB, the UvrA molecules dissociate.</text>
</comment>
<dbReference type="Proteomes" id="UP000500767">
    <property type="component" value="Chromosome"/>
</dbReference>
<dbReference type="InterPro" id="IPR004602">
    <property type="entry name" value="UvrA"/>
</dbReference>
<evidence type="ECO:0000256" key="17">
    <source>
        <dbReference type="HAMAP-Rule" id="MF_00205"/>
    </source>
</evidence>
<evidence type="ECO:0000256" key="4">
    <source>
        <dbReference type="ARBA" id="ARBA00022737"/>
    </source>
</evidence>
<sequence length="976" mass="107038">MAVADGSSNDRSGHHPSRNAAIRVRGAREHNLKNIDVDIPRDQLTVITGLSGSGKSSLAFDTIYAEGQRRYVESLSAYARQFLELMGKPDVDSIEGLSPAISIEQKTTSRNPRSTVGTITEVHDYMRLLWARAGIPYSPATGLPIEAQTVSQMVDRVMAMPDGTRLMLLAPIIKDRKGEYRKELADLARKGFTRAKVDGTLYEIADVPNLNRKLKHTVEAVVDRVVVKEGIESRLADSFEQALGLADGVVYAEEVAKTGKDDATEPVRTVFSSRFACPVSGFTLEEIEPRLFSFNAPQGACPACDGIGIESFFDPHLVVPDETLSLNGGAVAPWNGSQSPYYIQTLQSLMRHFKSSMTVTWEGLTEPVRDAVLHGTEESVEFTYKDDKRSYKVNKAFEGVIKNLQRRYTETDSAWVREEMSRYQSEKPCHVCNGARLRPEALSVKIAGHTIADASELPIRRALEWFATVEATLTPQRAEIARRILREILDRLRFLDDVGLDYLTLSRGSATLSGGESQRIRLASQIGSGLTGVLYVLDEPSIGLHQRDNERLLGTLDRLKRLGNTLIVVEHDEEAIRAADYLIDMGPAAGVLGGNVIASGTPDEVAAHPDSLTGAYLSGRRRIEVPTERRVSDPKRQVRVVGATGNNLKNVTAAFPLGTFTCITGVSGGGKSTLVIDTLYKALSRRLMGSGQVPAPHDRIEGMDLLDKIIDIDQSPIGRTPRSNPATYTDLFAPIRNWFAELPESKARGYTPGRFSFNVKGGRCEACQGDGVLKIEMHFLPDVFVRCDTCKGARYNRETLEVKFRGHSIADVLDMTVDEAVPYFSAANRIRDRLTILQQVGLGYVKLGQQATTLSGGEAQRVKLSKELARRATGRTLYILDEPTTGLHTEDVRKLLEVLHALVDQGNTVLVIEHNLEVIKTADWVLDLGPEGGDGGGRIVAVGTPEDIAAAKDSHTGRFLAPILPAPEPARKRKRA</sequence>
<dbReference type="Pfam" id="PF17755">
    <property type="entry name" value="UvrA_DNA-bind"/>
    <property type="match status" value="1"/>
</dbReference>
<evidence type="ECO:0000256" key="8">
    <source>
        <dbReference type="ARBA" id="ARBA00022771"/>
    </source>
</evidence>
<dbReference type="GO" id="GO:0008270">
    <property type="term" value="F:zinc ion binding"/>
    <property type="evidence" value="ECO:0007669"/>
    <property type="project" value="UniProtKB-UniRule"/>
</dbReference>
<evidence type="ECO:0000256" key="1">
    <source>
        <dbReference type="ARBA" id="ARBA00004496"/>
    </source>
</evidence>
<dbReference type="InterPro" id="IPR041552">
    <property type="entry name" value="UvrA_DNA-bd"/>
</dbReference>
<dbReference type="FunFam" id="3.40.50.300:FF:000028">
    <property type="entry name" value="UvrABC system protein A"/>
    <property type="match status" value="1"/>
</dbReference>
<dbReference type="PANTHER" id="PTHR43152:SF3">
    <property type="entry name" value="UVRABC SYSTEM PROTEIN A"/>
    <property type="match status" value="1"/>
</dbReference>
<keyword evidence="3 17" id="KW-0479">Metal-binding</keyword>
<dbReference type="FunFam" id="1.20.1580.10:FF:000002">
    <property type="entry name" value="UvrABC system protein A"/>
    <property type="match status" value="1"/>
</dbReference>
<dbReference type="InterPro" id="IPR017871">
    <property type="entry name" value="ABC_transporter-like_CS"/>
</dbReference>
<protein>
    <recommendedName>
        <fullName evidence="15 17">UvrABC system protein A</fullName>
        <shortName evidence="17">UvrA protein</shortName>
    </recommendedName>
    <alternativeName>
        <fullName evidence="16 17">Excinuclease ABC subunit A</fullName>
    </alternativeName>
</protein>
<evidence type="ECO:0000256" key="6">
    <source>
        <dbReference type="ARBA" id="ARBA00022763"/>
    </source>
</evidence>
<feature type="region of interest" description="Disordered" evidence="18">
    <location>
        <begin position="1"/>
        <end position="21"/>
    </location>
</feature>
<dbReference type="Gene3D" id="1.20.1580.10">
    <property type="entry name" value="ABC transporter ATPase like domain"/>
    <property type="match status" value="2"/>
</dbReference>
<evidence type="ECO:0000256" key="14">
    <source>
        <dbReference type="ARBA" id="ARBA00038000"/>
    </source>
</evidence>
<keyword evidence="7 17" id="KW-0228">DNA excision</keyword>
<keyword evidence="13 17" id="KW-0234">DNA repair</keyword>
<keyword evidence="6 17" id="KW-0227">DNA damage</keyword>
<reference evidence="20 21" key="1">
    <citation type="journal article" date="2014" name="World J. Microbiol. Biotechnol.">
        <title>Biodiversity and physiological characteristics of Antarctic and Arctic lichens-associated bacteria.</title>
        <authorList>
            <person name="Lee Y.M."/>
            <person name="Kim E.H."/>
            <person name="Lee H.K."/>
            <person name="Hong S.G."/>
        </authorList>
    </citation>
    <scope>NUCLEOTIDE SEQUENCE [LARGE SCALE GENOMIC DNA]</scope>
    <source>
        <strain evidence="20 21">PAMC 26569</strain>
    </source>
</reference>
<dbReference type="GO" id="GO:0006289">
    <property type="term" value="P:nucleotide-excision repair"/>
    <property type="evidence" value="ECO:0007669"/>
    <property type="project" value="UniProtKB-UniRule"/>
</dbReference>
<dbReference type="HAMAP" id="MF_00205">
    <property type="entry name" value="UvrA"/>
    <property type="match status" value="1"/>
</dbReference>
<feature type="domain" description="ABC transporter" evidence="19">
    <location>
        <begin position="629"/>
        <end position="961"/>
    </location>
</feature>
<keyword evidence="8 17" id="KW-0863">Zinc-finger</keyword>